<dbReference type="EMBL" id="BMXI01000017">
    <property type="protein sequence ID" value="GHC64238.1"/>
    <property type="molecule type" value="Genomic_DNA"/>
</dbReference>
<name>A0A918TY59_9BACT</name>
<dbReference type="SUPFAM" id="SSF52833">
    <property type="entry name" value="Thioredoxin-like"/>
    <property type="match status" value="1"/>
</dbReference>
<evidence type="ECO:0008006" key="3">
    <source>
        <dbReference type="Google" id="ProtNLM"/>
    </source>
</evidence>
<reference evidence="1" key="1">
    <citation type="journal article" date="2014" name="Int. J. Syst. Evol. Microbiol.">
        <title>Complete genome sequence of Corynebacterium casei LMG S-19264T (=DSM 44701T), isolated from a smear-ripened cheese.</title>
        <authorList>
            <consortium name="US DOE Joint Genome Institute (JGI-PGF)"/>
            <person name="Walter F."/>
            <person name="Albersmeier A."/>
            <person name="Kalinowski J."/>
            <person name="Ruckert C."/>
        </authorList>
    </citation>
    <scope>NUCLEOTIDE SEQUENCE</scope>
    <source>
        <strain evidence="1">KCTC 12988</strain>
    </source>
</reference>
<dbReference type="InterPro" id="IPR036249">
    <property type="entry name" value="Thioredoxin-like_sf"/>
</dbReference>
<gene>
    <name evidence="1" type="ORF">GCM10007100_34920</name>
</gene>
<dbReference type="Proteomes" id="UP000644507">
    <property type="component" value="Unassembled WGS sequence"/>
</dbReference>
<reference evidence="1" key="2">
    <citation type="submission" date="2020-09" db="EMBL/GenBank/DDBJ databases">
        <authorList>
            <person name="Sun Q."/>
            <person name="Kim S."/>
        </authorList>
    </citation>
    <scope>NUCLEOTIDE SEQUENCE</scope>
    <source>
        <strain evidence="1">KCTC 12988</strain>
    </source>
</reference>
<organism evidence="1 2">
    <name type="scientific">Roseibacillus persicicus</name>
    <dbReference type="NCBI Taxonomy" id="454148"/>
    <lineage>
        <taxon>Bacteria</taxon>
        <taxon>Pseudomonadati</taxon>
        <taxon>Verrucomicrobiota</taxon>
        <taxon>Verrucomicrobiia</taxon>
        <taxon>Verrucomicrobiales</taxon>
        <taxon>Verrucomicrobiaceae</taxon>
        <taxon>Roseibacillus</taxon>
    </lineage>
</organism>
<keyword evidence="2" id="KW-1185">Reference proteome</keyword>
<protein>
    <recommendedName>
        <fullName evidence="3">Alkyl hydroperoxide reductase subunit C/ Thiol specific antioxidant domain-containing protein</fullName>
    </recommendedName>
</protein>
<evidence type="ECO:0000313" key="1">
    <source>
        <dbReference type="EMBL" id="GHC64238.1"/>
    </source>
</evidence>
<evidence type="ECO:0000313" key="2">
    <source>
        <dbReference type="Proteomes" id="UP000644507"/>
    </source>
</evidence>
<proteinExistence type="predicted"/>
<comment type="caution">
    <text evidence="1">The sequence shown here is derived from an EMBL/GenBank/DDBJ whole genome shotgun (WGS) entry which is preliminary data.</text>
</comment>
<dbReference type="Gene3D" id="3.40.30.10">
    <property type="entry name" value="Glutaredoxin"/>
    <property type="match status" value="1"/>
</dbReference>
<dbReference type="AlphaFoldDB" id="A0A918TY59"/>
<accession>A0A918TY59</accession>
<sequence>MADYQEHLAEFSKRGIDVIAASSETKEEAEETIAKLGLSYPVAYGIDPAAFAELTGAFFADDDDDRYLHATGFILRPDQTVDIAVYSTGAIGRLEVEDSLNLMKFRLKE</sequence>